<dbReference type="Gene3D" id="3.90.550.10">
    <property type="entry name" value="Spore Coat Polysaccharide Biosynthesis Protein SpsA, Chain A"/>
    <property type="match status" value="1"/>
</dbReference>
<evidence type="ECO:0000256" key="3">
    <source>
        <dbReference type="ARBA" id="ARBA00022723"/>
    </source>
</evidence>
<evidence type="ECO:0000313" key="11">
    <source>
        <dbReference type="Proteomes" id="UP001327093"/>
    </source>
</evidence>
<accession>A0ABU6A417</accession>
<dbReference type="PANTHER" id="PTHR19136:SF81">
    <property type="entry name" value="MOLYBDENUM COFACTOR GUANYLYLTRANSFERASE"/>
    <property type="match status" value="1"/>
</dbReference>
<keyword evidence="1" id="KW-0963">Cytoplasm</keyword>
<dbReference type="InterPro" id="IPR013482">
    <property type="entry name" value="Molybde_CF_guanTrfase"/>
</dbReference>
<proteinExistence type="predicted"/>
<feature type="domain" description="MobA-like NTP transferase" evidence="9">
    <location>
        <begin position="6"/>
        <end position="150"/>
    </location>
</feature>
<evidence type="ECO:0000313" key="10">
    <source>
        <dbReference type="EMBL" id="MEB3366307.1"/>
    </source>
</evidence>
<dbReference type="GO" id="GO:0061603">
    <property type="term" value="F:molybdenum cofactor guanylyltransferase activity"/>
    <property type="evidence" value="ECO:0007669"/>
    <property type="project" value="UniProtKB-EC"/>
</dbReference>
<dbReference type="InterPro" id="IPR025877">
    <property type="entry name" value="MobA-like_NTP_Trfase"/>
</dbReference>
<dbReference type="CDD" id="cd02503">
    <property type="entry name" value="MobA"/>
    <property type="match status" value="1"/>
</dbReference>
<evidence type="ECO:0000256" key="4">
    <source>
        <dbReference type="ARBA" id="ARBA00022741"/>
    </source>
</evidence>
<dbReference type="PANTHER" id="PTHR19136">
    <property type="entry name" value="MOLYBDENUM COFACTOR GUANYLYLTRANSFERASE"/>
    <property type="match status" value="1"/>
</dbReference>
<evidence type="ECO:0000256" key="8">
    <source>
        <dbReference type="SAM" id="MobiDB-lite"/>
    </source>
</evidence>
<keyword evidence="10" id="KW-0548">Nucleotidyltransferase</keyword>
<dbReference type="Proteomes" id="UP001327093">
    <property type="component" value="Unassembled WGS sequence"/>
</dbReference>
<dbReference type="EC" id="2.7.7.77" evidence="10"/>
<keyword evidence="11" id="KW-1185">Reference proteome</keyword>
<dbReference type="EMBL" id="JAWLNX010000002">
    <property type="protein sequence ID" value="MEB3366307.1"/>
    <property type="molecule type" value="Genomic_DNA"/>
</dbReference>
<evidence type="ECO:0000256" key="7">
    <source>
        <dbReference type="ARBA" id="ARBA00023150"/>
    </source>
</evidence>
<evidence type="ECO:0000256" key="6">
    <source>
        <dbReference type="ARBA" id="ARBA00023134"/>
    </source>
</evidence>
<evidence type="ECO:0000259" key="9">
    <source>
        <dbReference type="Pfam" id="PF12804"/>
    </source>
</evidence>
<comment type="caution">
    <text evidence="10">The sequence shown here is derived from an EMBL/GenBank/DDBJ whole genome shotgun (WGS) entry which is preliminary data.</text>
</comment>
<evidence type="ECO:0000256" key="5">
    <source>
        <dbReference type="ARBA" id="ARBA00022842"/>
    </source>
</evidence>
<feature type="region of interest" description="Disordered" evidence="8">
    <location>
        <begin position="170"/>
        <end position="190"/>
    </location>
</feature>
<evidence type="ECO:0000256" key="2">
    <source>
        <dbReference type="ARBA" id="ARBA00022679"/>
    </source>
</evidence>
<keyword evidence="6" id="KW-0342">GTP-binding</keyword>
<dbReference type="RefSeq" id="WP_324263887.1">
    <property type="nucleotide sequence ID" value="NZ_JAWLNX010000002.1"/>
</dbReference>
<keyword evidence="2 10" id="KW-0808">Transferase</keyword>
<feature type="compositionally biased region" description="Basic and acidic residues" evidence="8">
    <location>
        <begin position="181"/>
        <end position="190"/>
    </location>
</feature>
<name>A0ABU6A417_9PSEU</name>
<dbReference type="InterPro" id="IPR029044">
    <property type="entry name" value="Nucleotide-diphossugar_trans"/>
</dbReference>
<sequence>MADFAAVVLAGGRARRLGGVDKVMLPVRGRTLLDRTLDAVSGADPVVVVGPERPTGSPVRWTSERPAGGGPLAAVDAGLRLLDDGPGVVAILAADHPDLTADTLARLRDALAGDPEAWGAVLAEAGGRAQWLVGVWRLSALREAMPSEVENRPVKALLAPLDPLHVTATTAEVSDVDTPSDLDRARTSDP</sequence>
<keyword evidence="7" id="KW-0501">Molybdenum cofactor biosynthesis</keyword>
<keyword evidence="3" id="KW-0479">Metal-binding</keyword>
<organism evidence="10 11">
    <name type="scientific">Saccharopolyspora mangrovi</name>
    <dbReference type="NCBI Taxonomy" id="3082379"/>
    <lineage>
        <taxon>Bacteria</taxon>
        <taxon>Bacillati</taxon>
        <taxon>Actinomycetota</taxon>
        <taxon>Actinomycetes</taxon>
        <taxon>Pseudonocardiales</taxon>
        <taxon>Pseudonocardiaceae</taxon>
        <taxon>Saccharopolyspora</taxon>
    </lineage>
</organism>
<evidence type="ECO:0000256" key="1">
    <source>
        <dbReference type="ARBA" id="ARBA00022490"/>
    </source>
</evidence>
<keyword evidence="4" id="KW-0547">Nucleotide-binding</keyword>
<dbReference type="Pfam" id="PF12804">
    <property type="entry name" value="NTP_transf_3"/>
    <property type="match status" value="1"/>
</dbReference>
<gene>
    <name evidence="10" type="ORF">R4I43_02725</name>
</gene>
<keyword evidence="5" id="KW-0460">Magnesium</keyword>
<reference evidence="10 11" key="1">
    <citation type="submission" date="2023-10" db="EMBL/GenBank/DDBJ databases">
        <title>Saccharopolyspora sp. nov., isolated from mangrove soil.</title>
        <authorList>
            <person name="Lu Y."/>
            <person name="Liu W."/>
        </authorList>
    </citation>
    <scope>NUCLEOTIDE SEQUENCE [LARGE SCALE GENOMIC DNA]</scope>
    <source>
        <strain evidence="10 11">S2-29</strain>
    </source>
</reference>
<dbReference type="SUPFAM" id="SSF53448">
    <property type="entry name" value="Nucleotide-diphospho-sugar transferases"/>
    <property type="match status" value="1"/>
</dbReference>
<protein>
    <submittedName>
        <fullName evidence="10">Molybdenum cofactor guanylyltransferase</fullName>
        <ecNumber evidence="10">2.7.7.77</ecNumber>
    </submittedName>
</protein>